<dbReference type="AlphaFoldDB" id="A0A2U3L5X1"/>
<evidence type="ECO:0000313" key="2">
    <source>
        <dbReference type="Proteomes" id="UP000238701"/>
    </source>
</evidence>
<sequence length="73" mass="8078">MDAPSLSLRFLQGQGGDFDFRPKETAPLLSPPRGLFLSLLKLTHGLRRGLHSFAASRLPPIPLFDGVKYFSKP</sequence>
<evidence type="ECO:0000313" key="1">
    <source>
        <dbReference type="EMBL" id="SPF47313.1"/>
    </source>
</evidence>
<protein>
    <submittedName>
        <fullName evidence="1">Uncharacterized protein</fullName>
    </submittedName>
</protein>
<proteinExistence type="predicted"/>
<organism evidence="1 2">
    <name type="scientific">Candidatus Sulfotelmatobacter kueseliae</name>
    <dbReference type="NCBI Taxonomy" id="2042962"/>
    <lineage>
        <taxon>Bacteria</taxon>
        <taxon>Pseudomonadati</taxon>
        <taxon>Acidobacteriota</taxon>
        <taxon>Terriglobia</taxon>
        <taxon>Terriglobales</taxon>
        <taxon>Candidatus Korobacteraceae</taxon>
        <taxon>Candidatus Sulfotelmatobacter</taxon>
    </lineage>
</organism>
<dbReference type="EMBL" id="OMOD01000170">
    <property type="protein sequence ID" value="SPF47313.1"/>
    <property type="molecule type" value="Genomic_DNA"/>
</dbReference>
<accession>A0A2U3L5X1</accession>
<name>A0A2U3L5X1_9BACT</name>
<reference evidence="2" key="1">
    <citation type="submission" date="2018-02" db="EMBL/GenBank/DDBJ databases">
        <authorList>
            <person name="Hausmann B."/>
        </authorList>
    </citation>
    <scope>NUCLEOTIDE SEQUENCE [LARGE SCALE GENOMIC DNA]</scope>
    <source>
        <strain evidence="2">Peat soil MAG SbA1</strain>
    </source>
</reference>
<dbReference type="Proteomes" id="UP000238701">
    <property type="component" value="Unassembled WGS sequence"/>
</dbReference>
<gene>
    <name evidence="1" type="ORF">SBA1_730023</name>
</gene>